<dbReference type="VEuPathDB" id="FungiDB:BO97DRAFT_413729"/>
<proteinExistence type="predicted"/>
<sequence length="548" mass="60286">MLPPPTSQSSRLEVYHAWVDTWLRAETSEDDSSDSPPLELETMAALLQDANLSQLRDPTLLRQVVTSFQQRYRNGEITLGGSQPASCDATDLLSARYDPRVECACDGISPMSATSEADLMIAQKSCRSVEKMLRALAEVSERSAEWNGHGLFTKDKLHAAVEELTFCNLDLQTLSTLTVCTGANAASLPPLRAPDRRPNPACDSAPHAFQTYFPTAERIKFCADAKYFHAMACGGGGVDEGLVRAIADAGNDVLIGDYCEAAPAGTLRLLQRTGAAATGFLKLCTLAGVLSDWQFAILAAAHIHFRVVGYYRNHATGRLPDGLYGSRMTQLTTHRHIDIAIAVGIVTASLATGNQQLTEAQYMRLSRATTLINDLVDLRSDAMRKQRENPVLRGIRGSVCGYLNTQVRDCIAGAAELVESSPLLALVTMAFCNWTVMASHHKLYELVHSLRESSELPPCAYEGLEEPYERLVRALQPYGSLGVTGPRWDLRRAELDALYSIYRRCPETHAAWLADMARLLLRPSTFRRIADVVHHVWMGDVGDVWYCP</sequence>
<dbReference type="AlphaFoldDB" id="A0A395I0H0"/>
<gene>
    <name evidence="1" type="ORF">BO97DRAFT_413729</name>
</gene>
<evidence type="ECO:0000313" key="1">
    <source>
        <dbReference type="EMBL" id="RAL13286.1"/>
    </source>
</evidence>
<keyword evidence="2" id="KW-1185">Reference proteome</keyword>
<dbReference type="OrthoDB" id="4360110at2759"/>
<evidence type="ECO:0008006" key="3">
    <source>
        <dbReference type="Google" id="ProtNLM"/>
    </source>
</evidence>
<dbReference type="GeneID" id="37200596"/>
<accession>A0A395I0H0</accession>
<reference evidence="1 2" key="1">
    <citation type="submission" date="2018-02" db="EMBL/GenBank/DDBJ databases">
        <title>The genomes of Aspergillus section Nigri reveals drivers in fungal speciation.</title>
        <authorList>
            <consortium name="DOE Joint Genome Institute"/>
            <person name="Vesth T.C."/>
            <person name="Nybo J."/>
            <person name="Theobald S."/>
            <person name="Brandl J."/>
            <person name="Frisvad J.C."/>
            <person name="Nielsen K.F."/>
            <person name="Lyhne E.K."/>
            <person name="Kogle M.E."/>
            <person name="Kuo A."/>
            <person name="Riley R."/>
            <person name="Clum A."/>
            <person name="Nolan M."/>
            <person name="Lipzen A."/>
            <person name="Salamov A."/>
            <person name="Henrissat B."/>
            <person name="Wiebenga A."/>
            <person name="De vries R.P."/>
            <person name="Grigoriev I.V."/>
            <person name="Mortensen U.H."/>
            <person name="Andersen M.R."/>
            <person name="Baker S.E."/>
        </authorList>
    </citation>
    <scope>NUCLEOTIDE SEQUENCE [LARGE SCALE GENOMIC DNA]</scope>
    <source>
        <strain evidence="1 2">CBS 101889</strain>
    </source>
</reference>
<dbReference type="Proteomes" id="UP000248961">
    <property type="component" value="Unassembled WGS sequence"/>
</dbReference>
<organism evidence="1 2">
    <name type="scientific">Aspergillus homomorphus (strain CBS 101889)</name>
    <dbReference type="NCBI Taxonomy" id="1450537"/>
    <lineage>
        <taxon>Eukaryota</taxon>
        <taxon>Fungi</taxon>
        <taxon>Dikarya</taxon>
        <taxon>Ascomycota</taxon>
        <taxon>Pezizomycotina</taxon>
        <taxon>Eurotiomycetes</taxon>
        <taxon>Eurotiomycetidae</taxon>
        <taxon>Eurotiales</taxon>
        <taxon>Aspergillaceae</taxon>
        <taxon>Aspergillus</taxon>
        <taxon>Aspergillus subgen. Circumdati</taxon>
    </lineage>
</organism>
<name>A0A395I0H0_ASPHC</name>
<dbReference type="EMBL" id="KZ824280">
    <property type="protein sequence ID" value="RAL13286.1"/>
    <property type="molecule type" value="Genomic_DNA"/>
</dbReference>
<dbReference type="RefSeq" id="XP_025552440.1">
    <property type="nucleotide sequence ID" value="XM_025696307.1"/>
</dbReference>
<evidence type="ECO:0000313" key="2">
    <source>
        <dbReference type="Proteomes" id="UP000248961"/>
    </source>
</evidence>
<protein>
    <recommendedName>
        <fullName evidence="3">Terpenoid synthase</fullName>
    </recommendedName>
</protein>